<proteinExistence type="predicted"/>
<dbReference type="PROSITE" id="PS51257">
    <property type="entry name" value="PROKAR_LIPOPROTEIN"/>
    <property type="match status" value="1"/>
</dbReference>
<sequence>MFRPTALVTLALSLAACGSVAPQPDEHARMMTEITALAAQAGPTDDLSAQSLAAQGKEKRVVYLRGKEDPELDQITLPLYEGRSGGQSFGFVVTEASDRDVARILGVNYAPNLARAAGTAATQKATLRGGRLSVNATVDFRPDRVVTPGPGGFPPAALQPGEVGQAGYSPLIELPGGIVLNASHVSNPTGQHTKVVSVNAARHRVTLQETEGFYDGNEVYYVSLDASASDAAALEGVTLAPALDAAPGLNGGGQTARSGLALFINGQTGADNPQRQGLTSALRGEGSPLNVLEEFPRDDEYSPLWNVHVTVWTDAAVAAGTNLRQTDFGKVEALASAGAVTVPGGGAWGPSGFIVNCPAVSEVRSRGPE</sequence>
<organism evidence="3 4">
    <name type="scientific">Deinococcus rufus</name>
    <dbReference type="NCBI Taxonomy" id="2136097"/>
    <lineage>
        <taxon>Bacteria</taxon>
        <taxon>Thermotogati</taxon>
        <taxon>Deinococcota</taxon>
        <taxon>Deinococci</taxon>
        <taxon>Deinococcales</taxon>
        <taxon>Deinococcaceae</taxon>
        <taxon>Deinococcus</taxon>
    </lineage>
</organism>
<name>A0ABV7Z9Y6_9DEIO</name>
<feature type="signal peptide" evidence="1">
    <location>
        <begin position="1"/>
        <end position="21"/>
    </location>
</feature>
<accession>A0ABV7Z9Y6</accession>
<keyword evidence="4" id="KW-1185">Reference proteome</keyword>
<dbReference type="InterPro" id="IPR055905">
    <property type="entry name" value="DUF7482"/>
</dbReference>
<feature type="domain" description="DUF7482" evidence="2">
    <location>
        <begin position="194"/>
        <end position="318"/>
    </location>
</feature>
<dbReference type="EMBL" id="JBHRZG010000014">
    <property type="protein sequence ID" value="MFC3833834.1"/>
    <property type="molecule type" value="Genomic_DNA"/>
</dbReference>
<keyword evidence="1" id="KW-0732">Signal</keyword>
<reference evidence="4" key="1">
    <citation type="journal article" date="2019" name="Int. J. Syst. Evol. Microbiol.">
        <title>The Global Catalogue of Microorganisms (GCM) 10K type strain sequencing project: providing services to taxonomists for standard genome sequencing and annotation.</title>
        <authorList>
            <consortium name="The Broad Institute Genomics Platform"/>
            <consortium name="The Broad Institute Genome Sequencing Center for Infectious Disease"/>
            <person name="Wu L."/>
            <person name="Ma J."/>
        </authorList>
    </citation>
    <scope>NUCLEOTIDE SEQUENCE [LARGE SCALE GENOMIC DNA]</scope>
    <source>
        <strain evidence="4">CCTCC AB 2017081</strain>
    </source>
</reference>
<dbReference type="RefSeq" id="WP_322473505.1">
    <property type="nucleotide sequence ID" value="NZ_JBHRZG010000014.1"/>
</dbReference>
<comment type="caution">
    <text evidence="3">The sequence shown here is derived from an EMBL/GenBank/DDBJ whole genome shotgun (WGS) entry which is preliminary data.</text>
</comment>
<evidence type="ECO:0000256" key="1">
    <source>
        <dbReference type="SAM" id="SignalP"/>
    </source>
</evidence>
<feature type="chain" id="PRO_5045062121" description="DUF7482 domain-containing protein" evidence="1">
    <location>
        <begin position="22"/>
        <end position="369"/>
    </location>
</feature>
<evidence type="ECO:0000259" key="2">
    <source>
        <dbReference type="Pfam" id="PF24298"/>
    </source>
</evidence>
<evidence type="ECO:0000313" key="3">
    <source>
        <dbReference type="EMBL" id="MFC3833834.1"/>
    </source>
</evidence>
<dbReference type="Proteomes" id="UP001595803">
    <property type="component" value="Unassembled WGS sequence"/>
</dbReference>
<evidence type="ECO:0000313" key="4">
    <source>
        <dbReference type="Proteomes" id="UP001595803"/>
    </source>
</evidence>
<protein>
    <recommendedName>
        <fullName evidence="2">DUF7482 domain-containing protein</fullName>
    </recommendedName>
</protein>
<gene>
    <name evidence="3" type="ORF">ACFOSB_13280</name>
</gene>
<dbReference type="Pfam" id="PF24298">
    <property type="entry name" value="DUF7482"/>
    <property type="match status" value="1"/>
</dbReference>